<reference evidence="1 2" key="1">
    <citation type="submission" date="2015-03" db="EMBL/GenBank/DDBJ databases">
        <authorList>
            <person name="Murphy D."/>
        </authorList>
    </citation>
    <scope>NUCLEOTIDE SEQUENCE [LARGE SCALE GENOMIC DNA]</scope>
    <source>
        <strain evidence="1 2">IP26249</strain>
    </source>
</reference>
<evidence type="ECO:0000313" key="1">
    <source>
        <dbReference type="EMBL" id="CFQ55012.1"/>
    </source>
</evidence>
<dbReference type="AlphaFoldDB" id="A0A0T7P120"/>
<proteinExistence type="predicted"/>
<name>A0A0T7P120_YEREN</name>
<dbReference type="Proteomes" id="UP000048841">
    <property type="component" value="Unassembled WGS sequence"/>
</dbReference>
<dbReference type="EMBL" id="CGBR01000003">
    <property type="protein sequence ID" value="CFQ55012.1"/>
    <property type="molecule type" value="Genomic_DNA"/>
</dbReference>
<evidence type="ECO:0000313" key="2">
    <source>
        <dbReference type="Proteomes" id="UP000048841"/>
    </source>
</evidence>
<accession>A0A0T7P120</accession>
<dbReference type="GeneID" id="89596808"/>
<organism evidence="1 2">
    <name type="scientific">Yersinia enterocolitica</name>
    <dbReference type="NCBI Taxonomy" id="630"/>
    <lineage>
        <taxon>Bacteria</taxon>
        <taxon>Pseudomonadati</taxon>
        <taxon>Pseudomonadota</taxon>
        <taxon>Gammaproteobacteria</taxon>
        <taxon>Enterobacterales</taxon>
        <taxon>Yersiniaceae</taxon>
        <taxon>Yersinia</taxon>
    </lineage>
</organism>
<sequence length="85" mass="9352">MPKYKVEWSAKDGSGSFEYDTTSADLTKGCQEVILASLENAGLIYKLNGDAPKEGKWTPEWYTHRTGLIVESVDPITTEIIGVSN</sequence>
<protein>
    <submittedName>
        <fullName evidence="1">Uncharacterized protein</fullName>
    </submittedName>
</protein>
<gene>
    <name evidence="1" type="ORF">ERS137941_00819</name>
</gene>
<dbReference type="RefSeq" id="WP_049677772.1">
    <property type="nucleotide sequence ID" value="NZ_CGBR01000003.1"/>
</dbReference>